<evidence type="ECO:0000313" key="5">
    <source>
        <dbReference type="Proteomes" id="UP000236214"/>
    </source>
</evidence>
<sequence>MSLEINIEKKLNSFILNSSFSMNSNHTALLGASGSGKSMILKCIAGIEIPDKGVIKVNGRTLFDDKKGIYIKPQKRKVGYLFQDYALFPNFTVRKNISCVKNKGNKKTKVRSLLQRFDIEEIADSYPAELSGGQKQRVALARLLASEPEILMLDEPFSALDTFLKEKVEIEMKNFLAEFSGDVIMVTHNRSEAYRLCEKLVILDEGQTIEKGDLKEIFEQPQHLATSKLTGCKNFSRIKKITEHQLFACDWGVQLKTEKTITDDIGWVGVRAHDFYDPFDQQVDNSFSTTMIDTAQTLFERQHLCQNQEAKETIWWKVDKSQAQATFSGRLAVLPENIQLLKARE</sequence>
<organism evidence="4 5">
    <name type="scientific">Tetragenococcus halophilus subsp. halophilus</name>
    <dbReference type="NCBI Taxonomy" id="1513897"/>
    <lineage>
        <taxon>Bacteria</taxon>
        <taxon>Bacillati</taxon>
        <taxon>Bacillota</taxon>
        <taxon>Bacilli</taxon>
        <taxon>Lactobacillales</taxon>
        <taxon>Enterococcaceae</taxon>
        <taxon>Tetragenococcus</taxon>
    </lineage>
</organism>
<dbReference type="PROSITE" id="PS00211">
    <property type="entry name" value="ABC_TRANSPORTER_1"/>
    <property type="match status" value="1"/>
</dbReference>
<keyword evidence="1" id="KW-0547">Nucleotide-binding</keyword>
<proteinExistence type="predicted"/>
<dbReference type="GeneID" id="64054912"/>
<reference evidence="4 5" key="1">
    <citation type="submission" date="2016-05" db="EMBL/GenBank/DDBJ databases">
        <title>Whole genome sequencing of Tetragenococcus halophilus subsp. halophilus NISL 7118.</title>
        <authorList>
            <person name="Shiwa Y."/>
            <person name="Nishimura I."/>
            <person name="Yoshikawa H."/>
            <person name="Koyama Y."/>
            <person name="Oguma T."/>
        </authorList>
    </citation>
    <scope>NUCLEOTIDE SEQUENCE [LARGE SCALE GENOMIC DNA]</scope>
    <source>
        <strain evidence="4 5">NISL 7118</strain>
    </source>
</reference>
<dbReference type="InterPro" id="IPR027417">
    <property type="entry name" value="P-loop_NTPase"/>
</dbReference>
<dbReference type="AlphaFoldDB" id="A0A2H6CS17"/>
<keyword evidence="5" id="KW-1185">Reference proteome</keyword>
<dbReference type="InterPro" id="IPR050334">
    <property type="entry name" value="Molybdenum_import_ModC"/>
</dbReference>
<dbReference type="GO" id="GO:0016887">
    <property type="term" value="F:ATP hydrolysis activity"/>
    <property type="evidence" value="ECO:0007669"/>
    <property type="project" value="InterPro"/>
</dbReference>
<dbReference type="EMBL" id="BDEC01000021">
    <property type="protein sequence ID" value="GBD67772.1"/>
    <property type="molecule type" value="Genomic_DNA"/>
</dbReference>
<protein>
    <submittedName>
        <fullName evidence="4">Putative molybdate ABC transporter ATP-binding protein</fullName>
    </submittedName>
</protein>
<dbReference type="SUPFAM" id="SSF52540">
    <property type="entry name" value="P-loop containing nucleoside triphosphate hydrolases"/>
    <property type="match status" value="1"/>
</dbReference>
<accession>A0A2H6CS17</accession>
<dbReference type="RefSeq" id="WP_061840738.1">
    <property type="nucleotide sequence ID" value="NZ_BDEC01000021.1"/>
</dbReference>
<dbReference type="SMART" id="SM00382">
    <property type="entry name" value="AAA"/>
    <property type="match status" value="1"/>
</dbReference>
<gene>
    <name evidence="4" type="ORF">TEHN7118_0578</name>
</gene>
<dbReference type="PROSITE" id="PS50893">
    <property type="entry name" value="ABC_TRANSPORTER_2"/>
    <property type="match status" value="1"/>
</dbReference>
<dbReference type="InterPro" id="IPR003439">
    <property type="entry name" value="ABC_transporter-like_ATP-bd"/>
</dbReference>
<dbReference type="GO" id="GO:0005524">
    <property type="term" value="F:ATP binding"/>
    <property type="evidence" value="ECO:0007669"/>
    <property type="project" value="UniProtKB-KW"/>
</dbReference>
<comment type="caution">
    <text evidence="4">The sequence shown here is derived from an EMBL/GenBank/DDBJ whole genome shotgun (WGS) entry which is preliminary data.</text>
</comment>
<dbReference type="PANTHER" id="PTHR43514">
    <property type="entry name" value="ABC TRANSPORTER I FAMILY MEMBER 10"/>
    <property type="match status" value="1"/>
</dbReference>
<dbReference type="Gene3D" id="3.40.50.300">
    <property type="entry name" value="P-loop containing nucleotide triphosphate hydrolases"/>
    <property type="match status" value="1"/>
</dbReference>
<evidence type="ECO:0000259" key="3">
    <source>
        <dbReference type="PROSITE" id="PS50893"/>
    </source>
</evidence>
<dbReference type="Proteomes" id="UP000236214">
    <property type="component" value="Unassembled WGS sequence"/>
</dbReference>
<evidence type="ECO:0000313" key="4">
    <source>
        <dbReference type="EMBL" id="GBD67772.1"/>
    </source>
</evidence>
<dbReference type="InterPro" id="IPR017871">
    <property type="entry name" value="ABC_transporter-like_CS"/>
</dbReference>
<evidence type="ECO:0000256" key="1">
    <source>
        <dbReference type="ARBA" id="ARBA00022741"/>
    </source>
</evidence>
<keyword evidence="2 4" id="KW-0067">ATP-binding</keyword>
<dbReference type="Pfam" id="PF00005">
    <property type="entry name" value="ABC_tran"/>
    <property type="match status" value="1"/>
</dbReference>
<feature type="domain" description="ABC transporter" evidence="3">
    <location>
        <begin position="2"/>
        <end position="230"/>
    </location>
</feature>
<dbReference type="PANTHER" id="PTHR43514:SF1">
    <property type="entry name" value="SULFATE_THIOSULFATE IMPORT ATP-BINDING PROTEIN CYSA"/>
    <property type="match status" value="1"/>
</dbReference>
<name>A0A2H6CS17_TETHA</name>
<evidence type="ECO:0000256" key="2">
    <source>
        <dbReference type="ARBA" id="ARBA00022840"/>
    </source>
</evidence>
<dbReference type="InterPro" id="IPR003593">
    <property type="entry name" value="AAA+_ATPase"/>
</dbReference>